<dbReference type="EMBL" id="BJWL01000010">
    <property type="protein sequence ID" value="GFY95134.1"/>
    <property type="molecule type" value="Genomic_DNA"/>
</dbReference>
<evidence type="ECO:0000313" key="3">
    <source>
        <dbReference type="Proteomes" id="UP000585474"/>
    </source>
</evidence>
<evidence type="ECO:0000313" key="2">
    <source>
        <dbReference type="EMBL" id="GFY95134.1"/>
    </source>
</evidence>
<gene>
    <name evidence="1" type="ORF">Acr_10g0005160</name>
    <name evidence="2" type="ORF">Acr_10g0005190</name>
</gene>
<comment type="caution">
    <text evidence="2">The sequence shown here is derived from an EMBL/GenBank/DDBJ whole genome shotgun (WGS) entry which is preliminary data.</text>
</comment>
<name>A0A7J0F8V0_9ERIC</name>
<dbReference type="Proteomes" id="UP000585474">
    <property type="component" value="Unassembled WGS sequence"/>
</dbReference>
<keyword evidence="3" id="KW-1185">Reference proteome</keyword>
<dbReference type="OrthoDB" id="1834370at2759"/>
<evidence type="ECO:0000313" key="1">
    <source>
        <dbReference type="EMBL" id="GFY95131.1"/>
    </source>
</evidence>
<sequence>MVSKCLKERALIWWKQLQTNKQMIVLEIVILLRSEIGVQNGRDNLAVSIQNQPSFATLEPMDLFQNGGFKCLKCGNFGHKLEDSDKASTYISEILFVEEEMVQYFDENVEQYCNNVLVFDKPASEEVMAIALMVVATYLTPKQDGEEIIGEDGEEHHGDGNALSLFPKMQDVYDVLPTMKI</sequence>
<organism evidence="2 3">
    <name type="scientific">Actinidia rufa</name>
    <dbReference type="NCBI Taxonomy" id="165716"/>
    <lineage>
        <taxon>Eukaryota</taxon>
        <taxon>Viridiplantae</taxon>
        <taxon>Streptophyta</taxon>
        <taxon>Embryophyta</taxon>
        <taxon>Tracheophyta</taxon>
        <taxon>Spermatophyta</taxon>
        <taxon>Magnoliopsida</taxon>
        <taxon>eudicotyledons</taxon>
        <taxon>Gunneridae</taxon>
        <taxon>Pentapetalae</taxon>
        <taxon>asterids</taxon>
        <taxon>Ericales</taxon>
        <taxon>Actinidiaceae</taxon>
        <taxon>Actinidia</taxon>
    </lineage>
</organism>
<reference evidence="2 3" key="1">
    <citation type="submission" date="2019-07" db="EMBL/GenBank/DDBJ databases">
        <title>De Novo Assembly of kiwifruit Actinidia rufa.</title>
        <authorList>
            <person name="Sugita-Konishi S."/>
            <person name="Sato K."/>
            <person name="Mori E."/>
            <person name="Abe Y."/>
            <person name="Kisaki G."/>
            <person name="Hamano K."/>
            <person name="Suezawa K."/>
            <person name="Otani M."/>
            <person name="Fukuda T."/>
            <person name="Manabe T."/>
            <person name="Gomi K."/>
            <person name="Tabuchi M."/>
            <person name="Akimitsu K."/>
            <person name="Kataoka I."/>
        </authorList>
    </citation>
    <scope>NUCLEOTIDE SEQUENCE [LARGE SCALE GENOMIC DNA]</scope>
    <source>
        <strain evidence="3">cv. Fuchu</strain>
        <strain evidence="2">Fuchu</strain>
    </source>
</reference>
<dbReference type="EMBL" id="BJWL01000010">
    <property type="protein sequence ID" value="GFY95131.1"/>
    <property type="molecule type" value="Genomic_DNA"/>
</dbReference>
<protein>
    <submittedName>
        <fullName evidence="2">Uncharacterized protein</fullName>
    </submittedName>
</protein>
<proteinExistence type="predicted"/>
<dbReference type="AlphaFoldDB" id="A0A7J0F8V0"/>
<accession>A0A7J0F8V0</accession>